<reference evidence="2" key="1">
    <citation type="submission" date="2022-01" db="EMBL/GenBank/DDBJ databases">
        <authorList>
            <person name="King R."/>
        </authorList>
    </citation>
    <scope>NUCLEOTIDE SEQUENCE</scope>
</reference>
<name>A0A9P0D862_9CUCU</name>
<keyword evidence="3" id="KW-1185">Reference proteome</keyword>
<evidence type="ECO:0000313" key="3">
    <source>
        <dbReference type="Proteomes" id="UP001153636"/>
    </source>
</evidence>
<evidence type="ECO:0000256" key="1">
    <source>
        <dbReference type="SAM" id="MobiDB-lite"/>
    </source>
</evidence>
<dbReference type="Proteomes" id="UP001153636">
    <property type="component" value="Chromosome 9"/>
</dbReference>
<dbReference type="EMBL" id="OV651821">
    <property type="protein sequence ID" value="CAH1115770.1"/>
    <property type="molecule type" value="Genomic_DNA"/>
</dbReference>
<sequence length="106" mass="11491">MHANTSAADEDPKCLDSSITSCTTVTGGNNGGNNVDDMSQTSAEEVADSILIKICSSNATEIHLVFDCYLSQSIKDSEPQSRKEFDIPYKISGPQQTRPKDFFAKP</sequence>
<gene>
    <name evidence="2" type="ORF">PSYICH_LOCUS15386</name>
</gene>
<dbReference type="OrthoDB" id="6751464at2759"/>
<evidence type="ECO:0000313" key="2">
    <source>
        <dbReference type="EMBL" id="CAH1115770.1"/>
    </source>
</evidence>
<feature type="compositionally biased region" description="Basic and acidic residues" evidence="1">
    <location>
        <begin position="75"/>
        <end position="87"/>
    </location>
</feature>
<organism evidence="2 3">
    <name type="scientific">Psylliodes chrysocephalus</name>
    <dbReference type="NCBI Taxonomy" id="3402493"/>
    <lineage>
        <taxon>Eukaryota</taxon>
        <taxon>Metazoa</taxon>
        <taxon>Ecdysozoa</taxon>
        <taxon>Arthropoda</taxon>
        <taxon>Hexapoda</taxon>
        <taxon>Insecta</taxon>
        <taxon>Pterygota</taxon>
        <taxon>Neoptera</taxon>
        <taxon>Endopterygota</taxon>
        <taxon>Coleoptera</taxon>
        <taxon>Polyphaga</taxon>
        <taxon>Cucujiformia</taxon>
        <taxon>Chrysomeloidea</taxon>
        <taxon>Chrysomelidae</taxon>
        <taxon>Galerucinae</taxon>
        <taxon>Alticini</taxon>
        <taxon>Psylliodes</taxon>
    </lineage>
</organism>
<dbReference type="AlphaFoldDB" id="A0A9P0D862"/>
<accession>A0A9P0D862</accession>
<proteinExistence type="predicted"/>
<protein>
    <submittedName>
        <fullName evidence="2">Uncharacterized protein</fullName>
    </submittedName>
</protein>
<feature type="region of interest" description="Disordered" evidence="1">
    <location>
        <begin position="75"/>
        <end position="106"/>
    </location>
</feature>